<organism evidence="8 9">
    <name type="scientific">Metabacillus fastidiosus</name>
    <dbReference type="NCBI Taxonomy" id="1458"/>
    <lineage>
        <taxon>Bacteria</taxon>
        <taxon>Bacillati</taxon>
        <taxon>Bacillota</taxon>
        <taxon>Bacilli</taxon>
        <taxon>Bacillales</taxon>
        <taxon>Bacillaceae</taxon>
        <taxon>Metabacillus</taxon>
    </lineage>
</organism>
<evidence type="ECO:0000256" key="6">
    <source>
        <dbReference type="HAMAP-Rule" id="MF_00638"/>
    </source>
</evidence>
<comment type="similarity">
    <text evidence="6">Belongs to the anti-sigma-factor family.</text>
</comment>
<evidence type="ECO:0000259" key="7">
    <source>
        <dbReference type="Pfam" id="PF13581"/>
    </source>
</evidence>
<evidence type="ECO:0000256" key="3">
    <source>
        <dbReference type="ARBA" id="ARBA00022741"/>
    </source>
</evidence>
<dbReference type="Gene3D" id="3.30.565.10">
    <property type="entry name" value="Histidine kinase-like ATPase, C-terminal domain"/>
    <property type="match status" value="1"/>
</dbReference>
<keyword evidence="2 6" id="KW-0808">Transferase</keyword>
<accession>A0ABU6NTV6</accession>
<protein>
    <recommendedName>
        <fullName evidence="6">Serine-protein kinase RsbW</fullName>
        <ecNumber evidence="6">2.7.11.1</ecNumber>
    </recommendedName>
    <alternativeName>
        <fullName evidence="6">Anti-sigma-B factor</fullName>
    </alternativeName>
    <alternativeName>
        <fullName evidence="6">Sigma-B negative effector RsbW</fullName>
    </alternativeName>
</protein>
<dbReference type="GeneID" id="301142914"/>
<proteinExistence type="inferred from homology"/>
<comment type="catalytic activity">
    <reaction evidence="6">
        <text>L-threonyl-[protein] + ATP = O-phospho-L-threonyl-[protein] + ADP + H(+)</text>
        <dbReference type="Rhea" id="RHEA:46608"/>
        <dbReference type="Rhea" id="RHEA-COMP:11060"/>
        <dbReference type="Rhea" id="RHEA-COMP:11605"/>
        <dbReference type="ChEBI" id="CHEBI:15378"/>
        <dbReference type="ChEBI" id="CHEBI:30013"/>
        <dbReference type="ChEBI" id="CHEBI:30616"/>
        <dbReference type="ChEBI" id="CHEBI:61977"/>
        <dbReference type="ChEBI" id="CHEBI:456216"/>
        <dbReference type="EC" id="2.7.11.1"/>
    </reaction>
</comment>
<dbReference type="InterPro" id="IPR050267">
    <property type="entry name" value="Anti-sigma-factor_SerPK"/>
</dbReference>
<keyword evidence="9" id="KW-1185">Reference proteome</keyword>
<dbReference type="PANTHER" id="PTHR35526">
    <property type="entry name" value="ANTI-SIGMA-F FACTOR RSBW-RELATED"/>
    <property type="match status" value="1"/>
</dbReference>
<name>A0ABU6NTV6_9BACI</name>
<comment type="function">
    <text evidence="6">Negative regulator of sigma-B activity. Phosphorylates and inactivates its specific antagonist protein, RsbV. Upon phosphorylation of RsbV, RsbW is released and binds to sigma-B, thereby blocking its ability to form an RNA polymerase holoenzyme (E-sigma-B).</text>
</comment>
<dbReference type="SUPFAM" id="SSF55874">
    <property type="entry name" value="ATPase domain of HSP90 chaperone/DNA topoisomerase II/histidine kinase"/>
    <property type="match status" value="1"/>
</dbReference>
<evidence type="ECO:0000313" key="8">
    <source>
        <dbReference type="EMBL" id="MED4400582.1"/>
    </source>
</evidence>
<evidence type="ECO:0000313" key="9">
    <source>
        <dbReference type="Proteomes" id="UP001342826"/>
    </source>
</evidence>
<keyword evidence="1 6" id="KW-0723">Serine/threonine-protein kinase</keyword>
<keyword evidence="5 6" id="KW-0067">ATP-binding</keyword>
<dbReference type="Pfam" id="PF13581">
    <property type="entry name" value="HATPase_c_2"/>
    <property type="match status" value="1"/>
</dbReference>
<dbReference type="EC" id="2.7.11.1" evidence="6"/>
<feature type="domain" description="Histidine kinase/HSP90-like ATPase" evidence="7">
    <location>
        <begin position="12"/>
        <end position="141"/>
    </location>
</feature>
<keyword evidence="3 6" id="KW-0547">Nucleotide-binding</keyword>
<evidence type="ECO:0000256" key="1">
    <source>
        <dbReference type="ARBA" id="ARBA00022527"/>
    </source>
</evidence>
<dbReference type="NCBIfam" id="TIGR01924">
    <property type="entry name" value="rsbW_low_gc"/>
    <property type="match status" value="1"/>
</dbReference>
<dbReference type="Proteomes" id="UP001342826">
    <property type="component" value="Unassembled WGS sequence"/>
</dbReference>
<dbReference type="EMBL" id="JARTFS010000004">
    <property type="protein sequence ID" value="MED4400582.1"/>
    <property type="molecule type" value="Genomic_DNA"/>
</dbReference>
<evidence type="ECO:0000256" key="5">
    <source>
        <dbReference type="ARBA" id="ARBA00022840"/>
    </source>
</evidence>
<dbReference type="HAMAP" id="MF_00638">
    <property type="entry name" value="Anti_sigma_B"/>
    <property type="match status" value="1"/>
</dbReference>
<dbReference type="PANTHER" id="PTHR35526:SF9">
    <property type="entry name" value="SERINE-PROTEIN KINASE RSBW"/>
    <property type="match status" value="1"/>
</dbReference>
<dbReference type="InterPro" id="IPR003594">
    <property type="entry name" value="HATPase_dom"/>
</dbReference>
<comment type="catalytic activity">
    <reaction evidence="6">
        <text>L-seryl-[protein] + ATP = O-phospho-L-seryl-[protein] + ADP + H(+)</text>
        <dbReference type="Rhea" id="RHEA:17989"/>
        <dbReference type="Rhea" id="RHEA-COMP:9863"/>
        <dbReference type="Rhea" id="RHEA-COMP:11604"/>
        <dbReference type="ChEBI" id="CHEBI:15378"/>
        <dbReference type="ChEBI" id="CHEBI:29999"/>
        <dbReference type="ChEBI" id="CHEBI:30616"/>
        <dbReference type="ChEBI" id="CHEBI:83421"/>
        <dbReference type="ChEBI" id="CHEBI:456216"/>
        <dbReference type="EC" id="2.7.11.1"/>
    </reaction>
</comment>
<gene>
    <name evidence="6 8" type="primary">rsbW</name>
    <name evidence="8" type="ORF">P9271_04455</name>
</gene>
<dbReference type="InterPro" id="IPR010193">
    <property type="entry name" value="RsbW"/>
</dbReference>
<comment type="caution">
    <text evidence="8">The sequence shown here is derived from an EMBL/GenBank/DDBJ whole genome shotgun (WGS) entry which is preliminary data.</text>
</comment>
<dbReference type="InterPro" id="IPR036890">
    <property type="entry name" value="HATPase_C_sf"/>
</dbReference>
<sequence length="160" mass="17806">MKQLVDYIEMRVPAKSEYVAVIRLTLSGIANRMGYEYDAIEDLKIAVSEACTNAVQHAYKNVEDGNIVVGFAIYEGKLEVMIADNGKSFDFEKTKSELGPYSESSPIDDLSEGGLGIYLMETLMDEVRVLNNAGVTVFMVKYLSEERVNHDPTISSYKAN</sequence>
<dbReference type="CDD" id="cd16936">
    <property type="entry name" value="HATPase_RsbW-like"/>
    <property type="match status" value="1"/>
</dbReference>
<keyword evidence="4 6" id="KW-0418">Kinase</keyword>
<reference evidence="8 9" key="1">
    <citation type="submission" date="2023-03" db="EMBL/GenBank/DDBJ databases">
        <title>Bacillus Genome Sequencing.</title>
        <authorList>
            <person name="Dunlap C."/>
        </authorList>
    </citation>
    <scope>NUCLEOTIDE SEQUENCE [LARGE SCALE GENOMIC DNA]</scope>
    <source>
        <strain evidence="8 9">NRS-1717</strain>
    </source>
</reference>
<dbReference type="NCBIfam" id="NF003144">
    <property type="entry name" value="PRK04069.1"/>
    <property type="match status" value="1"/>
</dbReference>
<evidence type="ECO:0000256" key="2">
    <source>
        <dbReference type="ARBA" id="ARBA00022679"/>
    </source>
</evidence>
<dbReference type="RefSeq" id="WP_066234747.1">
    <property type="nucleotide sequence ID" value="NZ_JARTFQ010000010.1"/>
</dbReference>
<evidence type="ECO:0000256" key="4">
    <source>
        <dbReference type="ARBA" id="ARBA00022777"/>
    </source>
</evidence>
<dbReference type="GO" id="GO:0004674">
    <property type="term" value="F:protein serine/threonine kinase activity"/>
    <property type="evidence" value="ECO:0007669"/>
    <property type="project" value="UniProtKB-EC"/>
</dbReference>